<feature type="chain" id="PRO_5044011076" evidence="2">
    <location>
        <begin position="27"/>
        <end position="644"/>
    </location>
</feature>
<dbReference type="Pfam" id="PF25898">
    <property type="entry name" value="LolA_2nd_metazoa"/>
    <property type="match status" value="1"/>
</dbReference>
<name>A0AAV4AIU8_9GAST</name>
<keyword evidence="1" id="KW-1133">Transmembrane helix</keyword>
<organism evidence="5 6">
    <name type="scientific">Plakobranchus ocellatus</name>
    <dbReference type="NCBI Taxonomy" id="259542"/>
    <lineage>
        <taxon>Eukaryota</taxon>
        <taxon>Metazoa</taxon>
        <taxon>Spiralia</taxon>
        <taxon>Lophotrochozoa</taxon>
        <taxon>Mollusca</taxon>
        <taxon>Gastropoda</taxon>
        <taxon>Heterobranchia</taxon>
        <taxon>Euthyneura</taxon>
        <taxon>Panpulmonata</taxon>
        <taxon>Sacoglossa</taxon>
        <taxon>Placobranchoidea</taxon>
        <taxon>Plakobranchidae</taxon>
        <taxon>Plakobranchus</taxon>
    </lineage>
</organism>
<keyword evidence="2" id="KW-0732">Signal</keyword>
<dbReference type="PANTHER" id="PTHR36902">
    <property type="entry name" value="ENRICHED IN SURFACE-LABELED PROTEOME PROTEIN 9"/>
    <property type="match status" value="1"/>
</dbReference>
<evidence type="ECO:0000313" key="5">
    <source>
        <dbReference type="EMBL" id="GFO06354.1"/>
    </source>
</evidence>
<comment type="caution">
    <text evidence="5">The sequence shown here is derived from an EMBL/GenBank/DDBJ whole genome shotgun (WGS) entry which is preliminary data.</text>
</comment>
<dbReference type="AlphaFoldDB" id="A0AAV4AIU8"/>
<evidence type="ECO:0000256" key="2">
    <source>
        <dbReference type="SAM" id="SignalP"/>
    </source>
</evidence>
<evidence type="ECO:0000259" key="3">
    <source>
        <dbReference type="Pfam" id="PF25898"/>
    </source>
</evidence>
<keyword evidence="1" id="KW-0472">Membrane</keyword>
<feature type="domain" description="DUF7959" evidence="4">
    <location>
        <begin position="479"/>
        <end position="578"/>
    </location>
</feature>
<sequence>MRLYQQCSSLLLLVHILLLVAISCNANYDEDFCTSIRGSAADADDVPYFYDDFSVLVEKTIFDDESQESGEVVFETMQFSTEKKEQSVSLVTSTGKYWAYIDSKSNDCIYKQGSKKCMVEHDCANTVEDLDFTKGDDGFIELGTGSEKLDYPEASTIKHKFNLGKSTERGINTIKLGTCAYDSNTQETIVSIFHILRAEDYSDLDSNKNILIMSDIRTKKATGAVTYERADYTDYKKLTSYEISNGLQIGEDQCGSVKSKFTMKELPKPPRQTKYTEEVFYTDGSHWEAFDISASVEEYNYDTKLDISVYNEAVNGQSEKETKTKVYDYNAINMYDNSVSNGNCMVTPNSITEEMVTPETYWNLDKPNPTYLGVYSNRNIPCDVWHFEDPDEPGSEGLSLYLATSEWLKGQGKPADAFFPVAQISKASSFGSFVSYFEYRNNPGYDIPYLPGCFDEDNILNARLNLRTNPNDIIPRATDFTYELRTALQKISGIVSPIRIGYITVQASKTSSEEALISFIIFDKFKNEDDSFEPTVDTDPITSAEAAKKINTVVDKGDFKFTLNNQEVVIKFKKNSFATAGLDDQFKYMDSSSLYSSGVMAAVALVVLIISLALGTVAVLGYKRWTESGRSGLSFGMKKMNEEL</sequence>
<dbReference type="PANTHER" id="PTHR36902:SF1">
    <property type="entry name" value="ENRICHED IN SURFACE-LABELED PROTEOME PROTEIN 9"/>
    <property type="match status" value="1"/>
</dbReference>
<dbReference type="InterPro" id="IPR058831">
    <property type="entry name" value="LolA-like_dom_2nd"/>
</dbReference>
<accession>A0AAV4AIU8</accession>
<proteinExistence type="predicted"/>
<dbReference type="InterPro" id="IPR058265">
    <property type="entry name" value="DUF7959"/>
</dbReference>
<protein>
    <submittedName>
        <fullName evidence="5">Uncharacterized protein</fullName>
    </submittedName>
</protein>
<evidence type="ECO:0000259" key="4">
    <source>
        <dbReference type="Pfam" id="PF25899"/>
    </source>
</evidence>
<keyword evidence="6" id="KW-1185">Reference proteome</keyword>
<dbReference type="Pfam" id="PF25899">
    <property type="entry name" value="DUF7959"/>
    <property type="match status" value="1"/>
</dbReference>
<keyword evidence="1" id="KW-0812">Transmembrane</keyword>
<evidence type="ECO:0000256" key="1">
    <source>
        <dbReference type="SAM" id="Phobius"/>
    </source>
</evidence>
<dbReference type="EMBL" id="BLXT01003772">
    <property type="protein sequence ID" value="GFO06354.1"/>
    <property type="molecule type" value="Genomic_DNA"/>
</dbReference>
<feature type="signal peptide" evidence="2">
    <location>
        <begin position="1"/>
        <end position="26"/>
    </location>
</feature>
<dbReference type="PROSITE" id="PS51257">
    <property type="entry name" value="PROKAR_LIPOPROTEIN"/>
    <property type="match status" value="1"/>
</dbReference>
<feature type="transmembrane region" description="Helical" evidence="1">
    <location>
        <begin position="599"/>
        <end position="622"/>
    </location>
</feature>
<feature type="domain" description="LolA-like" evidence="3">
    <location>
        <begin position="263"/>
        <end position="410"/>
    </location>
</feature>
<reference evidence="5 6" key="1">
    <citation type="journal article" date="2021" name="Elife">
        <title>Chloroplast acquisition without the gene transfer in kleptoplastic sea slugs, Plakobranchus ocellatus.</title>
        <authorList>
            <person name="Maeda T."/>
            <person name="Takahashi S."/>
            <person name="Yoshida T."/>
            <person name="Shimamura S."/>
            <person name="Takaki Y."/>
            <person name="Nagai Y."/>
            <person name="Toyoda A."/>
            <person name="Suzuki Y."/>
            <person name="Arimoto A."/>
            <person name="Ishii H."/>
            <person name="Satoh N."/>
            <person name="Nishiyama T."/>
            <person name="Hasebe M."/>
            <person name="Maruyama T."/>
            <person name="Minagawa J."/>
            <person name="Obokata J."/>
            <person name="Shigenobu S."/>
        </authorList>
    </citation>
    <scope>NUCLEOTIDE SEQUENCE [LARGE SCALE GENOMIC DNA]</scope>
</reference>
<gene>
    <name evidence="5" type="ORF">PoB_003285900</name>
</gene>
<dbReference type="Proteomes" id="UP000735302">
    <property type="component" value="Unassembled WGS sequence"/>
</dbReference>
<evidence type="ECO:0000313" key="6">
    <source>
        <dbReference type="Proteomes" id="UP000735302"/>
    </source>
</evidence>